<evidence type="ECO:0000256" key="2">
    <source>
        <dbReference type="ARBA" id="ARBA00023002"/>
    </source>
</evidence>
<keyword evidence="4" id="KW-0472">Membrane</keyword>
<dbReference type="SUPFAM" id="SSF54373">
    <property type="entry name" value="FAD-linked reductases, C-terminal domain"/>
    <property type="match status" value="1"/>
</dbReference>
<dbReference type="Gene3D" id="3.50.50.60">
    <property type="entry name" value="FAD/NAD(P)-binding domain"/>
    <property type="match status" value="2"/>
</dbReference>
<protein>
    <recommendedName>
        <fullName evidence="9">Amine oxidase</fullName>
    </recommendedName>
</protein>
<dbReference type="AlphaFoldDB" id="A0A1E8PMJ4"/>
<feature type="domain" description="Amine oxidase" evidence="6">
    <location>
        <begin position="73"/>
        <end position="364"/>
    </location>
</feature>
<dbReference type="InterPro" id="IPR006076">
    <property type="entry name" value="FAD-dep_OxRdtase"/>
</dbReference>
<dbReference type="SUPFAM" id="SSF51905">
    <property type="entry name" value="FAD/NAD(P)-binding domain"/>
    <property type="match status" value="1"/>
</dbReference>
<dbReference type="EMBL" id="MAQB02000008">
    <property type="protein sequence ID" value="OFJ47157.1"/>
    <property type="molecule type" value="Genomic_DNA"/>
</dbReference>
<keyword evidence="4" id="KW-0812">Transmembrane</keyword>
<evidence type="ECO:0000256" key="4">
    <source>
        <dbReference type="SAM" id="Phobius"/>
    </source>
</evidence>
<evidence type="ECO:0008006" key="9">
    <source>
        <dbReference type="Google" id="ProtNLM"/>
    </source>
</evidence>
<dbReference type="Pfam" id="PF01266">
    <property type="entry name" value="DAO"/>
    <property type="match status" value="1"/>
</dbReference>
<evidence type="ECO:0000259" key="6">
    <source>
        <dbReference type="Pfam" id="PF01593"/>
    </source>
</evidence>
<keyword evidence="4" id="KW-1133">Transmembrane helix</keyword>
<evidence type="ECO:0000256" key="1">
    <source>
        <dbReference type="ARBA" id="ARBA00005995"/>
    </source>
</evidence>
<comment type="similarity">
    <text evidence="1">Belongs to the flavin monoamine oxidase family.</text>
</comment>
<dbReference type="InterPro" id="IPR002937">
    <property type="entry name" value="Amino_oxidase"/>
</dbReference>
<dbReference type="GO" id="GO:0016491">
    <property type="term" value="F:oxidoreductase activity"/>
    <property type="evidence" value="ECO:0007669"/>
    <property type="project" value="UniProtKB-KW"/>
</dbReference>
<dbReference type="Proteomes" id="UP000092634">
    <property type="component" value="Unassembled WGS sequence"/>
</dbReference>
<organism evidence="7 8">
    <name type="scientific">Janthinobacterium lividum</name>
    <dbReference type="NCBI Taxonomy" id="29581"/>
    <lineage>
        <taxon>Bacteria</taxon>
        <taxon>Pseudomonadati</taxon>
        <taxon>Pseudomonadota</taxon>
        <taxon>Betaproteobacteria</taxon>
        <taxon>Burkholderiales</taxon>
        <taxon>Oxalobacteraceae</taxon>
        <taxon>Janthinobacterium</taxon>
    </lineage>
</organism>
<feature type="transmembrane region" description="Helical" evidence="4">
    <location>
        <begin position="12"/>
        <end position="29"/>
    </location>
</feature>
<dbReference type="Pfam" id="PF01593">
    <property type="entry name" value="Amino_oxidase"/>
    <property type="match status" value="1"/>
</dbReference>
<evidence type="ECO:0000256" key="3">
    <source>
        <dbReference type="SAM" id="MobiDB-lite"/>
    </source>
</evidence>
<evidence type="ECO:0000313" key="7">
    <source>
        <dbReference type="EMBL" id="OFJ47157.1"/>
    </source>
</evidence>
<evidence type="ECO:0000259" key="5">
    <source>
        <dbReference type="Pfam" id="PF01266"/>
    </source>
</evidence>
<comment type="caution">
    <text evidence="7">The sequence shown here is derived from an EMBL/GenBank/DDBJ whole genome shotgun (WGS) entry which is preliminary data.</text>
</comment>
<gene>
    <name evidence="7" type="ORF">BA896_022305</name>
</gene>
<proteinExistence type="inferred from homology"/>
<feature type="domain" description="FAD dependent oxidoreductase" evidence="5">
    <location>
        <begin position="13"/>
        <end position="47"/>
    </location>
</feature>
<evidence type="ECO:0000313" key="8">
    <source>
        <dbReference type="Proteomes" id="UP000092634"/>
    </source>
</evidence>
<keyword evidence="2" id="KW-0560">Oxidoreductase</keyword>
<dbReference type="InterPro" id="IPR050703">
    <property type="entry name" value="Flavin_MAO"/>
</dbReference>
<accession>A0A1E8PMJ4</accession>
<dbReference type="InterPro" id="IPR036188">
    <property type="entry name" value="FAD/NAD-bd_sf"/>
</dbReference>
<name>A0A1E8PMJ4_9BURK</name>
<sequence length="372" mass="40349">MMDTSFRAPPDAVIVIGAGLAGLLSAYLLEQQGQSVLLIESRDRIGGRVLSDAAHTGAPFVDLGPSWVWPEINERLSHWSATLGLKLFAQHQHGAAVMEMQNHAVLRQETTYVQVPSSQRWEGGAAALLNALSARLERTQMLFNAQVTLIRHAPDNAVSVVVDGPQGQQQWRGSAAIITLPPRLLAERIRWEPELPASLTAQWQRSPTWMAGQAKLVASYKTPFWREAGLSGDAASKAGPLVEIHDASDASGLSAALFGFVGVSASWRAKMGEAELVQRSLQQLGRLFGPEATAPEWVHLKDWAQDPHTATPADALPVNSHPTQPPRKLPAPWDALVYLGGSEFADDFNGYLEGAARSAEMVVQEWRGQALC</sequence>
<reference evidence="7 8" key="1">
    <citation type="submission" date="2016-10" db="EMBL/GenBank/DDBJ databases">
        <title>Updated version of Genome Assembly of Janthinobacterium lividum ERGS5:01.</title>
        <authorList>
            <person name="Kumar R."/>
            <person name="Acharya V."/>
            <person name="Singh D."/>
        </authorList>
    </citation>
    <scope>NUCLEOTIDE SEQUENCE [LARGE SCALE GENOMIC DNA]</scope>
    <source>
        <strain evidence="7 8">ERGS5:01</strain>
    </source>
</reference>
<dbReference type="PANTHER" id="PTHR43563">
    <property type="entry name" value="AMINE OXIDASE"/>
    <property type="match status" value="1"/>
</dbReference>
<dbReference type="PANTHER" id="PTHR43563:SF1">
    <property type="entry name" value="AMINE OXIDASE [FLAVIN-CONTAINING] B"/>
    <property type="match status" value="1"/>
</dbReference>
<feature type="region of interest" description="Disordered" evidence="3">
    <location>
        <begin position="308"/>
        <end position="327"/>
    </location>
</feature>